<feature type="region of interest" description="Disordered" evidence="1">
    <location>
        <begin position="1"/>
        <end position="50"/>
    </location>
</feature>
<comment type="caution">
    <text evidence="2">The sequence shown here is derived from an EMBL/GenBank/DDBJ whole genome shotgun (WGS) entry which is preliminary data.</text>
</comment>
<evidence type="ECO:0000313" key="3">
    <source>
        <dbReference type="Proteomes" id="UP001358586"/>
    </source>
</evidence>
<accession>A0ABR0PL70</accession>
<evidence type="ECO:0000313" key="2">
    <source>
        <dbReference type="EMBL" id="KAK5825055.1"/>
    </source>
</evidence>
<name>A0ABR0PL70_GOSAR</name>
<organism evidence="2 3">
    <name type="scientific">Gossypium arboreum</name>
    <name type="common">Tree cotton</name>
    <name type="synonym">Gossypium nanking</name>
    <dbReference type="NCBI Taxonomy" id="29729"/>
    <lineage>
        <taxon>Eukaryota</taxon>
        <taxon>Viridiplantae</taxon>
        <taxon>Streptophyta</taxon>
        <taxon>Embryophyta</taxon>
        <taxon>Tracheophyta</taxon>
        <taxon>Spermatophyta</taxon>
        <taxon>Magnoliopsida</taxon>
        <taxon>eudicotyledons</taxon>
        <taxon>Gunneridae</taxon>
        <taxon>Pentapetalae</taxon>
        <taxon>rosids</taxon>
        <taxon>malvids</taxon>
        <taxon>Malvales</taxon>
        <taxon>Malvaceae</taxon>
        <taxon>Malvoideae</taxon>
        <taxon>Gossypium</taxon>
    </lineage>
</organism>
<protein>
    <submittedName>
        <fullName evidence="2">Uncharacterized protein</fullName>
    </submittedName>
</protein>
<reference evidence="2 3" key="1">
    <citation type="submission" date="2023-03" db="EMBL/GenBank/DDBJ databases">
        <title>WGS of Gossypium arboreum.</title>
        <authorList>
            <person name="Yu D."/>
        </authorList>
    </citation>
    <scope>NUCLEOTIDE SEQUENCE [LARGE SCALE GENOMIC DNA]</scope>
    <source>
        <tissue evidence="2">Leaf</tissue>
    </source>
</reference>
<sequence length="50" mass="5827">MPRKGKQEWEEKRGRDRRGGNRGKKRWVEERGRMGGSQGLPNHQRVPAGE</sequence>
<proteinExistence type="predicted"/>
<feature type="compositionally biased region" description="Basic and acidic residues" evidence="1">
    <location>
        <begin position="1"/>
        <end position="19"/>
    </location>
</feature>
<dbReference type="EMBL" id="JARKNE010000006">
    <property type="protein sequence ID" value="KAK5825055.1"/>
    <property type="molecule type" value="Genomic_DNA"/>
</dbReference>
<keyword evidence="3" id="KW-1185">Reference proteome</keyword>
<gene>
    <name evidence="2" type="ORF">PVK06_019857</name>
</gene>
<dbReference type="Proteomes" id="UP001358586">
    <property type="component" value="Chromosome 6"/>
</dbReference>
<evidence type="ECO:0000256" key="1">
    <source>
        <dbReference type="SAM" id="MobiDB-lite"/>
    </source>
</evidence>